<dbReference type="RefSeq" id="WP_316018951.1">
    <property type="nucleotide sequence ID" value="NZ_JAWDID010000020.1"/>
</dbReference>
<dbReference type="EC" id="4.2.3.1" evidence="5"/>
<dbReference type="InterPro" id="IPR001926">
    <property type="entry name" value="TrpB-like_PALP"/>
</dbReference>
<evidence type="ECO:0000256" key="1">
    <source>
        <dbReference type="ARBA" id="ARBA00001933"/>
    </source>
</evidence>
<evidence type="ECO:0000256" key="3">
    <source>
        <dbReference type="ARBA" id="ARBA00022898"/>
    </source>
</evidence>
<dbReference type="PANTHER" id="PTHR48078">
    <property type="entry name" value="THREONINE DEHYDRATASE, MITOCHONDRIAL-RELATED"/>
    <property type="match status" value="1"/>
</dbReference>
<name>A0ABU3S8K5_9HYPH</name>
<evidence type="ECO:0000313" key="7">
    <source>
        <dbReference type="EMBL" id="MDU0341117.1"/>
    </source>
</evidence>
<dbReference type="NCBIfam" id="TIGR00260">
    <property type="entry name" value="thrC"/>
    <property type="match status" value="1"/>
</dbReference>
<dbReference type="InterPro" id="IPR036052">
    <property type="entry name" value="TrpB-like_PALP_sf"/>
</dbReference>
<gene>
    <name evidence="7" type="primary">thrC</name>
    <name evidence="7" type="ORF">RKE40_14565</name>
</gene>
<dbReference type="SUPFAM" id="SSF53686">
    <property type="entry name" value="Tryptophan synthase beta subunit-like PLP-dependent enzymes"/>
    <property type="match status" value="1"/>
</dbReference>
<reference evidence="7 8" key="1">
    <citation type="submission" date="2023-09" db="EMBL/GenBank/DDBJ databases">
        <title>Whole genome shotgun sequencing (WGS) of Bosea sp. ZW T0_25, isolated from stored onions (Allium cepa).</title>
        <authorList>
            <person name="Stoll D.A."/>
            <person name="Huch M."/>
        </authorList>
    </citation>
    <scope>NUCLEOTIDE SEQUENCE [LARGE SCALE GENOMIC DNA]</scope>
    <source>
        <strain evidence="7 8">ZW T0_25</strain>
    </source>
</reference>
<accession>A0ABU3S8K5</accession>
<comment type="cofactor">
    <cofactor evidence="1">
        <name>pyridoxal 5'-phosphate</name>
        <dbReference type="ChEBI" id="CHEBI:597326"/>
    </cofactor>
</comment>
<keyword evidence="8" id="KW-1185">Reference proteome</keyword>
<dbReference type="Pfam" id="PF00291">
    <property type="entry name" value="PALP"/>
    <property type="match status" value="1"/>
</dbReference>
<sequence>MNTMSLCCVSCGANYPATLRYACDACGGILEVDRGAETGEAWAAGLVSPAVTLGEGWTPLLQARPGSLASGGGMLWFKDETRNPSGSFKDRLVSAALTTALAFGSKGLVCASSGNAGASAAAYAARAGIPAVILVPERTPTEKMAQIAAYGALLVKVEGHYSNSYAMALAVAQETGFVNVTTTFINPYGTDALRLVGHELHAQLGDSAPDWVVVPTGSGPLVKGVVQGFADKGGRLPKILAVQAEGCAPIVRAFEDNAAAVSAWGEPKTIASGISDPLIGYERDGTYTLDLVRRTGGKAVAVTDDQIRSAMRALAAGNGIFAEPTGASSLAAALKLIESGEIAAGERVVCMVTGHGFKDFGIYRQMPVHEIRVEAGAPASVITQALAGMGHSGGND</sequence>
<dbReference type="InterPro" id="IPR050147">
    <property type="entry name" value="Ser/Thr_Dehydratase"/>
</dbReference>
<dbReference type="GO" id="GO:0004795">
    <property type="term" value="F:threonine synthase activity"/>
    <property type="evidence" value="ECO:0007669"/>
    <property type="project" value="UniProtKB-EC"/>
</dbReference>
<evidence type="ECO:0000259" key="6">
    <source>
        <dbReference type="Pfam" id="PF00291"/>
    </source>
</evidence>
<evidence type="ECO:0000313" key="8">
    <source>
        <dbReference type="Proteomes" id="UP001254257"/>
    </source>
</evidence>
<keyword evidence="4 7" id="KW-0456">Lyase</keyword>
<protein>
    <recommendedName>
        <fullName evidence="5">Threonine synthase</fullName>
        <ecNumber evidence="5">4.2.3.1</ecNumber>
    </recommendedName>
</protein>
<comment type="similarity">
    <text evidence="2">Belongs to the threonine synthase family.</text>
</comment>
<dbReference type="InterPro" id="IPR004450">
    <property type="entry name" value="Thr_synthase-like"/>
</dbReference>
<comment type="caution">
    <text evidence="7">The sequence shown here is derived from an EMBL/GenBank/DDBJ whole genome shotgun (WGS) entry which is preliminary data.</text>
</comment>
<dbReference type="PANTHER" id="PTHR48078:SF6">
    <property type="entry name" value="L-THREONINE DEHYDRATASE CATABOLIC TDCB"/>
    <property type="match status" value="1"/>
</dbReference>
<proteinExistence type="inferred from homology"/>
<dbReference type="Gene3D" id="3.40.50.1100">
    <property type="match status" value="2"/>
</dbReference>
<dbReference type="Proteomes" id="UP001254257">
    <property type="component" value="Unassembled WGS sequence"/>
</dbReference>
<evidence type="ECO:0000256" key="5">
    <source>
        <dbReference type="NCBIfam" id="TIGR00260"/>
    </source>
</evidence>
<organism evidence="7 8">
    <name type="scientific">Bosea rubneri</name>
    <dbReference type="NCBI Taxonomy" id="3075434"/>
    <lineage>
        <taxon>Bacteria</taxon>
        <taxon>Pseudomonadati</taxon>
        <taxon>Pseudomonadota</taxon>
        <taxon>Alphaproteobacteria</taxon>
        <taxon>Hyphomicrobiales</taxon>
        <taxon>Boseaceae</taxon>
        <taxon>Bosea</taxon>
    </lineage>
</organism>
<dbReference type="EMBL" id="JAWDID010000020">
    <property type="protein sequence ID" value="MDU0341117.1"/>
    <property type="molecule type" value="Genomic_DNA"/>
</dbReference>
<evidence type="ECO:0000256" key="4">
    <source>
        <dbReference type="ARBA" id="ARBA00023239"/>
    </source>
</evidence>
<feature type="domain" description="Tryptophan synthase beta chain-like PALP" evidence="6">
    <location>
        <begin position="51"/>
        <end position="354"/>
    </location>
</feature>
<keyword evidence="3" id="KW-0663">Pyridoxal phosphate</keyword>
<evidence type="ECO:0000256" key="2">
    <source>
        <dbReference type="ARBA" id="ARBA00005517"/>
    </source>
</evidence>